<name>A0A0L9VU33_PHAAN</name>
<evidence type="ECO:0000313" key="3">
    <source>
        <dbReference type="Proteomes" id="UP000053144"/>
    </source>
</evidence>
<sequence length="157" mass="17454">MSSSFSSITKEFSGCWDKGYADEEVLTVSNSSSSCESFIDQYYLSLEESQSGILPIVQPDDARNNSGSLNVQLEGLAKATSNVQGRRPMIIIVEGNDVGDGNKDANAKRLALCTEYEWVDFHIHEYLLKYKWSSMLQTFFYNVDVLDKGVGDAILSL</sequence>
<dbReference type="AlphaFoldDB" id="A0A0L9VU33"/>
<dbReference type="EMBL" id="JABFOF010000009">
    <property type="protein sequence ID" value="KAG2381116.1"/>
    <property type="molecule type" value="Genomic_DNA"/>
</dbReference>
<gene>
    <name evidence="1" type="ORF">HKW66_Vig0204890</name>
    <name evidence="2" type="ORF">LR48_Vigan11g162500</name>
</gene>
<reference evidence="1 4" key="3">
    <citation type="submission" date="2020-05" db="EMBL/GenBank/DDBJ databases">
        <title>Vigna angularis (adzuki bean) Var. LongXiaoDou No. 4 denovo assembly.</title>
        <authorList>
            <person name="Xiang H."/>
        </authorList>
    </citation>
    <scope>NUCLEOTIDE SEQUENCE [LARGE SCALE GENOMIC DNA]</scope>
    <source>
        <tissue evidence="1">Leaf</tissue>
    </source>
</reference>
<dbReference type="EMBL" id="CM003381">
    <property type="protein sequence ID" value="KOM58591.1"/>
    <property type="molecule type" value="Genomic_DNA"/>
</dbReference>
<evidence type="ECO:0000313" key="2">
    <source>
        <dbReference type="EMBL" id="KOM58591.1"/>
    </source>
</evidence>
<dbReference type="Proteomes" id="UP000053144">
    <property type="component" value="Chromosome 11"/>
</dbReference>
<dbReference type="Proteomes" id="UP000743370">
    <property type="component" value="Unassembled WGS sequence"/>
</dbReference>
<proteinExistence type="predicted"/>
<dbReference type="Gramene" id="KOM58591">
    <property type="protein sequence ID" value="KOM58591"/>
    <property type="gene ID" value="LR48_Vigan11g162500"/>
</dbReference>
<accession>A0A0L9VU33</accession>
<evidence type="ECO:0000313" key="4">
    <source>
        <dbReference type="Proteomes" id="UP000743370"/>
    </source>
</evidence>
<organism evidence="2 3">
    <name type="scientific">Phaseolus angularis</name>
    <name type="common">Azuki bean</name>
    <name type="synonym">Vigna angularis</name>
    <dbReference type="NCBI Taxonomy" id="3914"/>
    <lineage>
        <taxon>Eukaryota</taxon>
        <taxon>Viridiplantae</taxon>
        <taxon>Streptophyta</taxon>
        <taxon>Embryophyta</taxon>
        <taxon>Tracheophyta</taxon>
        <taxon>Spermatophyta</taxon>
        <taxon>Magnoliopsida</taxon>
        <taxon>eudicotyledons</taxon>
        <taxon>Gunneridae</taxon>
        <taxon>Pentapetalae</taxon>
        <taxon>rosids</taxon>
        <taxon>fabids</taxon>
        <taxon>Fabales</taxon>
        <taxon>Fabaceae</taxon>
        <taxon>Papilionoideae</taxon>
        <taxon>50 kb inversion clade</taxon>
        <taxon>NPAAA clade</taxon>
        <taxon>indigoferoid/millettioid clade</taxon>
        <taxon>Phaseoleae</taxon>
        <taxon>Vigna</taxon>
    </lineage>
</organism>
<protein>
    <submittedName>
        <fullName evidence="2">Uncharacterized protein</fullName>
    </submittedName>
</protein>
<evidence type="ECO:0000313" key="1">
    <source>
        <dbReference type="EMBL" id="KAG2381116.1"/>
    </source>
</evidence>
<reference evidence="2" key="2">
    <citation type="submission" date="2015-02" db="EMBL/GenBank/DDBJ databases">
        <authorList>
            <person name="Chooi Y.-H."/>
        </authorList>
    </citation>
    <scope>NUCLEOTIDE SEQUENCE</scope>
    <source>
        <tissue evidence="2">Seedling</tissue>
    </source>
</reference>
<reference evidence="3" key="1">
    <citation type="journal article" date="2015" name="Proc. Natl. Acad. Sci. U.S.A.">
        <title>Genome sequencing of adzuki bean (Vigna angularis) provides insight into high starch and low fat accumulation and domestication.</title>
        <authorList>
            <person name="Yang K."/>
            <person name="Tian Z."/>
            <person name="Chen C."/>
            <person name="Luo L."/>
            <person name="Zhao B."/>
            <person name="Wang Z."/>
            <person name="Yu L."/>
            <person name="Li Y."/>
            <person name="Sun Y."/>
            <person name="Li W."/>
            <person name="Chen Y."/>
            <person name="Li Y."/>
            <person name="Zhang Y."/>
            <person name="Ai D."/>
            <person name="Zhao J."/>
            <person name="Shang C."/>
            <person name="Ma Y."/>
            <person name="Wu B."/>
            <person name="Wang M."/>
            <person name="Gao L."/>
            <person name="Sun D."/>
            <person name="Zhang P."/>
            <person name="Guo F."/>
            <person name="Wang W."/>
            <person name="Li Y."/>
            <person name="Wang J."/>
            <person name="Varshney R.K."/>
            <person name="Wang J."/>
            <person name="Ling H.Q."/>
            <person name="Wan P."/>
        </authorList>
    </citation>
    <scope>NUCLEOTIDE SEQUENCE</scope>
    <source>
        <strain evidence="3">cv. Jingnong 6</strain>
    </source>
</reference>